<dbReference type="Pfam" id="PF01578">
    <property type="entry name" value="Cytochrom_C_asm"/>
    <property type="match status" value="1"/>
</dbReference>
<feature type="transmembrane region" description="Helical" evidence="1">
    <location>
        <begin position="64"/>
        <end position="85"/>
    </location>
</feature>
<feature type="transmembrane region" description="Helical" evidence="1">
    <location>
        <begin position="92"/>
        <end position="110"/>
    </location>
</feature>
<protein>
    <submittedName>
        <fullName evidence="3">Cytochrome c biogenesis protein CcsA</fullName>
    </submittedName>
</protein>
<reference evidence="3" key="2">
    <citation type="submission" date="2023-04" db="EMBL/GenBank/DDBJ databases">
        <authorList>
            <person name="Beletskiy A.V."/>
            <person name="Mardanov A.V."/>
            <person name="Ravin N.V."/>
        </authorList>
    </citation>
    <scope>NUCLEOTIDE SEQUENCE</scope>
    <source>
        <strain evidence="3">GKL-02</strain>
    </source>
</reference>
<organism evidence="3">
    <name type="scientific">Candidatus Thiothrix putei</name>
    <dbReference type="NCBI Taxonomy" id="3080811"/>
    <lineage>
        <taxon>Bacteria</taxon>
        <taxon>Pseudomonadati</taxon>
        <taxon>Pseudomonadota</taxon>
        <taxon>Gammaproteobacteria</taxon>
        <taxon>Thiotrichales</taxon>
        <taxon>Thiotrichaceae</taxon>
        <taxon>Thiothrix</taxon>
    </lineage>
</organism>
<sequence>MTIILNLFATLAWVTTWLLIGVRLRDRLQTRSPKHRGVLVVLWIIALLLHGGSILHHIGQADGVSISFASASSIVMWLCNLLLFFTMLKRPLETLGILVVPFTLSAMLLPLLNPTQTAVINLNNGLGVHIFTSLLAYSILTLAALQALLLALQNRHLHNHQPGGLVRTLPPLLDMEALLFKLIVLGVILLSFGLLSGALYVDNLFAQHLAHKTILSIVAWIVFTTLLIGHWQYGWRGRIAIRWTLSGFFILMLAFFGSKFVLEFLVK</sequence>
<dbReference type="GO" id="GO:0020037">
    <property type="term" value="F:heme binding"/>
    <property type="evidence" value="ECO:0007669"/>
    <property type="project" value="InterPro"/>
</dbReference>
<feature type="transmembrane region" description="Helical" evidence="1">
    <location>
        <begin position="6"/>
        <end position="25"/>
    </location>
</feature>
<keyword evidence="1" id="KW-0812">Transmembrane</keyword>
<dbReference type="AlphaFoldDB" id="A0AA95HJZ8"/>
<dbReference type="GO" id="GO:0017004">
    <property type="term" value="P:cytochrome complex assembly"/>
    <property type="evidence" value="ECO:0007669"/>
    <property type="project" value="InterPro"/>
</dbReference>
<dbReference type="InterPro" id="IPR002541">
    <property type="entry name" value="Cyt_c_assembly"/>
</dbReference>
<reference evidence="3" key="1">
    <citation type="journal article" date="2023" name="Int. J. Mol. Sci.">
        <title>Metagenomics Revealed a New Genus 'Candidatus Thiocaldithrix dubininis' gen. nov., sp. nov. and a New Species 'Candidatus Thiothrix putei' sp. nov. in the Family Thiotrichaceae, Some Members of Which Have Traits of Both Na+- and H+-Motive Energetics.</title>
        <authorList>
            <person name="Ravin N.V."/>
            <person name="Muntyan M.S."/>
            <person name="Smolyakov D.D."/>
            <person name="Rudenko T.S."/>
            <person name="Beletsky A.V."/>
            <person name="Mardanov A.V."/>
            <person name="Grabovich M.Y."/>
        </authorList>
    </citation>
    <scope>NUCLEOTIDE SEQUENCE</scope>
    <source>
        <strain evidence="3">GKL-02</strain>
    </source>
</reference>
<keyword evidence="1" id="KW-0472">Membrane</keyword>
<dbReference type="InterPro" id="IPR052372">
    <property type="entry name" value="YpjD/HemX"/>
</dbReference>
<accession>A0AA95HJZ8</accession>
<feature type="domain" description="Cytochrome c assembly protein" evidence="2">
    <location>
        <begin position="45"/>
        <end position="265"/>
    </location>
</feature>
<dbReference type="KEGG" id="tput:QJT81_06835"/>
<dbReference type="PANTHER" id="PTHR38034">
    <property type="entry name" value="INNER MEMBRANE PROTEIN YPJD"/>
    <property type="match status" value="1"/>
</dbReference>
<feature type="transmembrane region" description="Helical" evidence="1">
    <location>
        <begin position="213"/>
        <end position="231"/>
    </location>
</feature>
<keyword evidence="1" id="KW-1133">Transmembrane helix</keyword>
<evidence type="ECO:0000313" key="3">
    <source>
        <dbReference type="EMBL" id="WGZ95696.1"/>
    </source>
</evidence>
<gene>
    <name evidence="3" type="primary">ccsA</name>
    <name evidence="3" type="ORF">QJT81_06835</name>
</gene>
<evidence type="ECO:0000256" key="1">
    <source>
        <dbReference type="SAM" id="Phobius"/>
    </source>
</evidence>
<dbReference type="EMBL" id="CP124756">
    <property type="protein sequence ID" value="WGZ95696.1"/>
    <property type="molecule type" value="Genomic_DNA"/>
</dbReference>
<name>A0AA95HJZ8_9GAMM</name>
<dbReference type="PANTHER" id="PTHR38034:SF1">
    <property type="entry name" value="INNER MEMBRANE PROTEIN YPJD"/>
    <property type="match status" value="1"/>
</dbReference>
<feature type="transmembrane region" description="Helical" evidence="1">
    <location>
        <begin position="178"/>
        <end position="201"/>
    </location>
</feature>
<feature type="transmembrane region" description="Helical" evidence="1">
    <location>
        <begin position="243"/>
        <end position="262"/>
    </location>
</feature>
<evidence type="ECO:0000259" key="2">
    <source>
        <dbReference type="Pfam" id="PF01578"/>
    </source>
</evidence>
<proteinExistence type="predicted"/>
<feature type="transmembrane region" description="Helical" evidence="1">
    <location>
        <begin position="37"/>
        <end position="58"/>
    </location>
</feature>
<dbReference type="Proteomes" id="UP001301326">
    <property type="component" value="Chromosome"/>
</dbReference>
<feature type="transmembrane region" description="Helical" evidence="1">
    <location>
        <begin position="130"/>
        <end position="152"/>
    </location>
</feature>